<feature type="chain" id="PRO_5001960922" evidence="1">
    <location>
        <begin position="21"/>
        <end position="190"/>
    </location>
</feature>
<dbReference type="RefSeq" id="WP_034846747.1">
    <property type="nucleotide sequence ID" value="NZ_JANX01000606.1"/>
</dbReference>
<name>A0A0A0CX88_9PROT</name>
<dbReference type="EMBL" id="JANX01000606">
    <property type="protein sequence ID" value="KGM31081.1"/>
    <property type="molecule type" value="Genomic_DNA"/>
</dbReference>
<sequence>MRQISIILALAAAWCGSAAGAETASAYTDLDPGRDCAVVAAAGPDDGDWQDLACAGWRGFPVLLSTADLRSSVFYGFPPAGDRPFQTFAGFNGVGPRIEWRIEGGRPFAAIHRWTVDGADGRRTEVLVVSRVAQLEDRQGCVIGLVTATGHPNANEAARRLADERARNFVCGTDTPIEIGAVPAFTPGRR</sequence>
<feature type="signal peptide" evidence="1">
    <location>
        <begin position="1"/>
        <end position="20"/>
    </location>
</feature>
<organism evidence="2 3">
    <name type="scientific">Inquilinus limosus MP06</name>
    <dbReference type="NCBI Taxonomy" id="1398085"/>
    <lineage>
        <taxon>Bacteria</taxon>
        <taxon>Pseudomonadati</taxon>
        <taxon>Pseudomonadota</taxon>
        <taxon>Alphaproteobacteria</taxon>
        <taxon>Rhodospirillales</taxon>
        <taxon>Rhodospirillaceae</taxon>
        <taxon>Inquilinus</taxon>
    </lineage>
</organism>
<protein>
    <submittedName>
        <fullName evidence="2">Uncharacterized protein</fullName>
    </submittedName>
</protein>
<evidence type="ECO:0000256" key="1">
    <source>
        <dbReference type="SAM" id="SignalP"/>
    </source>
</evidence>
<evidence type="ECO:0000313" key="3">
    <source>
        <dbReference type="Proteomes" id="UP000029995"/>
    </source>
</evidence>
<accession>A0A0A0CX88</accession>
<dbReference type="AlphaFoldDB" id="A0A0A0CX88"/>
<dbReference type="Proteomes" id="UP000029995">
    <property type="component" value="Unassembled WGS sequence"/>
</dbReference>
<keyword evidence="1" id="KW-0732">Signal</keyword>
<dbReference type="OrthoDB" id="7427667at2"/>
<gene>
    <name evidence="2" type="ORF">P409_29315</name>
</gene>
<evidence type="ECO:0000313" key="2">
    <source>
        <dbReference type="EMBL" id="KGM31081.1"/>
    </source>
</evidence>
<comment type="caution">
    <text evidence="2">The sequence shown here is derived from an EMBL/GenBank/DDBJ whole genome shotgun (WGS) entry which is preliminary data.</text>
</comment>
<proteinExistence type="predicted"/>
<reference evidence="2 3" key="1">
    <citation type="submission" date="2014-01" db="EMBL/GenBank/DDBJ databases">
        <title>Genome sequence determination for a cystic fibrosis isolate, Inquilinus limosus.</title>
        <authorList>
            <person name="Pino M."/>
            <person name="Di Conza J."/>
            <person name="Gutkind G."/>
        </authorList>
    </citation>
    <scope>NUCLEOTIDE SEQUENCE [LARGE SCALE GENOMIC DNA]</scope>
    <source>
        <strain evidence="2 3">MP06</strain>
    </source>
</reference>